<evidence type="ECO:0000313" key="3">
    <source>
        <dbReference type="EMBL" id="WNM22417.1"/>
    </source>
</evidence>
<evidence type="ECO:0000313" key="2">
    <source>
        <dbReference type="EMBL" id="WNM18366.1"/>
    </source>
</evidence>
<evidence type="ECO:0008006" key="5">
    <source>
        <dbReference type="Google" id="ProtNLM"/>
    </source>
</evidence>
<feature type="transmembrane region" description="Helical" evidence="1">
    <location>
        <begin position="37"/>
        <end position="66"/>
    </location>
</feature>
<reference evidence="2 4" key="1">
    <citation type="submission" date="2023-09" db="EMBL/GenBank/DDBJ databases">
        <title>Flavobacterium sp. a novel bacteria isolate from Pepper rhizosphere.</title>
        <authorList>
            <person name="Peng Y."/>
            <person name="Lee J."/>
        </authorList>
    </citation>
    <scope>NUCLEOTIDE SEQUENCE</scope>
    <source>
        <strain evidence="2">PMR2A8</strain>
        <strain evidence="3 4">PMTSA4</strain>
    </source>
</reference>
<keyword evidence="4" id="KW-1185">Reference proteome</keyword>
<gene>
    <name evidence="3" type="ORF">RN605_03400</name>
    <name evidence="2" type="ORF">RN608_10100</name>
</gene>
<keyword evidence="1" id="KW-0812">Transmembrane</keyword>
<feature type="transmembrane region" description="Helical" evidence="1">
    <location>
        <begin position="72"/>
        <end position="93"/>
    </location>
</feature>
<name>A0AA96EU97_9FLAO</name>
<dbReference type="RefSeq" id="WP_313322235.1">
    <property type="nucleotide sequence ID" value="NZ_CP134878.1"/>
</dbReference>
<dbReference type="KEGG" id="fcj:RN605_03400"/>
<keyword evidence="1" id="KW-1133">Transmembrane helix</keyword>
<dbReference type="EMBL" id="CP134878">
    <property type="protein sequence ID" value="WNM18366.1"/>
    <property type="molecule type" value="Genomic_DNA"/>
</dbReference>
<evidence type="ECO:0000313" key="4">
    <source>
        <dbReference type="Proteomes" id="UP001304515"/>
    </source>
</evidence>
<dbReference type="EMBL" id="CP134890">
    <property type="protein sequence ID" value="WNM22417.1"/>
    <property type="molecule type" value="Genomic_DNA"/>
</dbReference>
<keyword evidence="1" id="KW-0472">Membrane</keyword>
<proteinExistence type="predicted"/>
<dbReference type="Proteomes" id="UP001304515">
    <property type="component" value="Chromosome"/>
</dbReference>
<protein>
    <recommendedName>
        <fullName evidence="5">Phage holin family protein</fullName>
    </recommendedName>
</protein>
<accession>A0AA96F1Y8</accession>
<dbReference type="AlphaFoldDB" id="A0AA96EU97"/>
<organism evidence="2">
    <name type="scientific">Flavobacterium capsici</name>
    <dbReference type="NCBI Taxonomy" id="3075618"/>
    <lineage>
        <taxon>Bacteria</taxon>
        <taxon>Pseudomonadati</taxon>
        <taxon>Bacteroidota</taxon>
        <taxon>Flavobacteriia</taxon>
        <taxon>Flavobacteriales</taxon>
        <taxon>Flavobacteriaceae</taxon>
        <taxon>Flavobacterium</taxon>
    </lineage>
</organism>
<accession>A0AA96EU97</accession>
<sequence>MENIAENIEKLYEKAERYSKTTYELVRLNTIDKTSDIISSLAIVITILIIAAIFTLFINIGIALWIGQALNSNALGFFIVSGFYIIVGIIVFIKRNELIKIPLDNLIVSKLLKSKMDDNNSETKN</sequence>
<evidence type="ECO:0000256" key="1">
    <source>
        <dbReference type="SAM" id="Phobius"/>
    </source>
</evidence>